<dbReference type="EMBL" id="BMAR01000005">
    <property type="protein sequence ID" value="GFR43143.1"/>
    <property type="molecule type" value="Genomic_DNA"/>
</dbReference>
<proteinExistence type="predicted"/>
<feature type="transmembrane region" description="Helical" evidence="1">
    <location>
        <begin position="522"/>
        <end position="547"/>
    </location>
</feature>
<comment type="caution">
    <text evidence="2">The sequence shown here is derived from an EMBL/GenBank/DDBJ whole genome shotgun (WGS) entry which is preliminary data.</text>
</comment>
<protein>
    <submittedName>
        <fullName evidence="2">Uncharacterized protein</fullName>
    </submittedName>
</protein>
<keyword evidence="3" id="KW-1185">Reference proteome</keyword>
<evidence type="ECO:0000313" key="3">
    <source>
        <dbReference type="Proteomes" id="UP001054857"/>
    </source>
</evidence>
<sequence length="550" mass="59084">MDALMNPTPLLDPSEYIPFVVPEQDSSLIHVILKGYNENRQQPSIFQYLDAGDFGLLRCCITCFVSGQYKVTIEYKGTLNVTIFEGSFEVIHGMPFANKSEVAIPSSASAGVVRFQAHLLDEWENPSPAPEFLSICVQNLKDGSQLSVYAPEYLDQQQVLVYSVAISAAGNYTFSVSMGGVLVKEANCSVQPQAILSPASSQVTGLGAGLPFSYGDANSATPLIAGNTYIVWLFAKDAFGNALDLQAGIQVPLLSADGPGRITYSYLCKDNGVIEYIYSISVSGNYILGIRADTGLFYKGMLQVLPDRVQYNLTVVSITARGLAGGGLAVNLAFIDQFGNAALASGSLLLLARAYGGPGYVSHDVPLHAENNLSTTLNVTRAGMYAVSCYLNGMLLGHETALVEVLPGKPATIQMAAQGLTRDNLTFISQEFSDSFGNPITDPGILQFIGLSVTPSIPWEANMTMSPATGFQTAVWTGQGPQQRSLLVYFQSSYLGTFNWSAYTAPTNMTSQNKISLIQLRIAASVLSVSCLCCSVAFLMSAMYVYVRYV</sequence>
<accession>A0AAD3HJN2</accession>
<evidence type="ECO:0000313" key="2">
    <source>
        <dbReference type="EMBL" id="GFR43143.1"/>
    </source>
</evidence>
<reference evidence="2 3" key="1">
    <citation type="journal article" date="2021" name="Sci. Rep.">
        <title>Genome sequencing of the multicellular alga Astrephomene provides insights into convergent evolution of germ-soma differentiation.</title>
        <authorList>
            <person name="Yamashita S."/>
            <person name="Yamamoto K."/>
            <person name="Matsuzaki R."/>
            <person name="Suzuki S."/>
            <person name="Yamaguchi H."/>
            <person name="Hirooka S."/>
            <person name="Minakuchi Y."/>
            <person name="Miyagishima S."/>
            <person name="Kawachi M."/>
            <person name="Toyoda A."/>
            <person name="Nozaki H."/>
        </authorList>
    </citation>
    <scope>NUCLEOTIDE SEQUENCE [LARGE SCALE GENOMIC DNA]</scope>
    <source>
        <strain evidence="2 3">NIES-4017</strain>
    </source>
</reference>
<gene>
    <name evidence="2" type="ORF">Agub_g4165</name>
</gene>
<dbReference type="AlphaFoldDB" id="A0AAD3HJN2"/>
<dbReference type="Proteomes" id="UP001054857">
    <property type="component" value="Unassembled WGS sequence"/>
</dbReference>
<keyword evidence="1" id="KW-0472">Membrane</keyword>
<name>A0AAD3HJN2_9CHLO</name>
<evidence type="ECO:0000256" key="1">
    <source>
        <dbReference type="SAM" id="Phobius"/>
    </source>
</evidence>
<keyword evidence="1" id="KW-1133">Transmembrane helix</keyword>
<keyword evidence="1" id="KW-0812">Transmembrane</keyword>
<organism evidence="2 3">
    <name type="scientific">Astrephomene gubernaculifera</name>
    <dbReference type="NCBI Taxonomy" id="47775"/>
    <lineage>
        <taxon>Eukaryota</taxon>
        <taxon>Viridiplantae</taxon>
        <taxon>Chlorophyta</taxon>
        <taxon>core chlorophytes</taxon>
        <taxon>Chlorophyceae</taxon>
        <taxon>CS clade</taxon>
        <taxon>Chlamydomonadales</taxon>
        <taxon>Astrephomenaceae</taxon>
        <taxon>Astrephomene</taxon>
    </lineage>
</organism>